<dbReference type="PANTHER" id="PTHR11659:SF0">
    <property type="entry name" value="GLUTAMYL-TRNA(GLN) AMIDOTRANSFERASE SUBUNIT B, MITOCHONDRIAL"/>
    <property type="match status" value="1"/>
</dbReference>
<keyword evidence="4 11" id="KW-0436">Ligase</keyword>
<organism evidence="13 14">
    <name type="scientific">Desulfovibrio subterraneus</name>
    <dbReference type="NCBI Taxonomy" id="2718620"/>
    <lineage>
        <taxon>Bacteria</taxon>
        <taxon>Pseudomonadati</taxon>
        <taxon>Thermodesulfobacteriota</taxon>
        <taxon>Desulfovibrionia</taxon>
        <taxon>Desulfovibrionales</taxon>
        <taxon>Desulfovibrionaceae</taxon>
        <taxon>Desulfovibrio</taxon>
    </lineage>
</organism>
<dbReference type="NCBIfam" id="NF004015">
    <property type="entry name" value="PRK05477.1-5"/>
    <property type="match status" value="1"/>
</dbReference>
<evidence type="ECO:0000256" key="2">
    <source>
        <dbReference type="ARBA" id="ARBA00011123"/>
    </source>
</evidence>
<dbReference type="AlphaFoldDB" id="A0A7J0BGN2"/>
<evidence type="ECO:0000256" key="10">
    <source>
        <dbReference type="ARBA" id="ARBA00047913"/>
    </source>
</evidence>
<dbReference type="SMART" id="SM00845">
    <property type="entry name" value="GatB_Yqey"/>
    <property type="match status" value="1"/>
</dbReference>
<reference evidence="13 14" key="1">
    <citation type="submission" date="2020-05" db="EMBL/GenBank/DDBJ databases">
        <title>Draft genome sequence of Desulfovibrio sp. strain HN2T.</title>
        <authorList>
            <person name="Ueno A."/>
            <person name="Tamazawa S."/>
            <person name="Tamamura S."/>
            <person name="Murakami T."/>
            <person name="Kiyama T."/>
            <person name="Inomata H."/>
            <person name="Amano Y."/>
            <person name="Miyakawa K."/>
            <person name="Tamaki H."/>
            <person name="Naganuma T."/>
            <person name="Kaneko K."/>
        </authorList>
    </citation>
    <scope>NUCLEOTIDE SEQUENCE [LARGE SCALE GENOMIC DNA]</scope>
    <source>
        <strain evidence="13 14">HN2</strain>
    </source>
</reference>
<dbReference type="InterPro" id="IPR006075">
    <property type="entry name" value="Asn/Gln-tRNA_Trfase_suB/E_cat"/>
</dbReference>
<dbReference type="Pfam" id="PF02637">
    <property type="entry name" value="GatB_Yqey"/>
    <property type="match status" value="1"/>
</dbReference>
<evidence type="ECO:0000313" key="14">
    <source>
        <dbReference type="Proteomes" id="UP000503840"/>
    </source>
</evidence>
<dbReference type="InterPro" id="IPR023168">
    <property type="entry name" value="GatB_Yqey_C_2"/>
</dbReference>
<comment type="function">
    <text evidence="8 11">Allows the formation of correctly charged Asn-tRNA(Asn) or Gln-tRNA(Gln) through the transamidation of misacylated Asp-tRNA(Asn) or Glu-tRNA(Gln) in organisms which lack either or both of asparaginyl-tRNA or glutaminyl-tRNA synthetases. The reaction takes place in the presence of glutamine and ATP through an activated phospho-Asp-tRNA(Asn) or phospho-Glu-tRNA(Gln).</text>
</comment>
<dbReference type="GO" id="GO:0050567">
    <property type="term" value="F:glutaminyl-tRNA synthase (glutamine-hydrolyzing) activity"/>
    <property type="evidence" value="ECO:0007669"/>
    <property type="project" value="UniProtKB-UniRule"/>
</dbReference>
<evidence type="ECO:0000313" key="13">
    <source>
        <dbReference type="EMBL" id="GFM32897.1"/>
    </source>
</evidence>
<dbReference type="NCBIfam" id="TIGR00133">
    <property type="entry name" value="gatB"/>
    <property type="match status" value="1"/>
</dbReference>
<dbReference type="Pfam" id="PF02934">
    <property type="entry name" value="GatB_N"/>
    <property type="match status" value="1"/>
</dbReference>
<sequence length="475" mass="53097">MAKYEVVIGLEVHAQLKTDSKLFCSCSTRFGNDPNENVCEVCSGMPGVLPVLNKRAVEFAAKMGLAMNCTVRNRSVFERKNYFYPDSPNGYQISQLGEAICHGGHIELNMGEYVRRVGITRIQLENDAGKSIHSAADNASFVDLNRTGVPLIEIVSDPDMRSAEEAVAYLKSLRAILLYLGICDGNMEEGSFRCDANVSLRPAGQEEFGIRVELKNMNSFRHVQKGIEYEIARQQDLLDDGEPVVQQTRLYNAEKNVTAAMRGKEEAHDYRYFPDPDLIPIMLSDEQIAAWREELPELPEQRKARFAAGLGLPEYDAEVLTQDKDMADYFEAALAAFNNPKKISNFMMGQFQRELNERNLTAKEAPIRPEMLAELVRIIEEGLISNKIGSDIFPDLFTSGASPEAYVKEKGMVQISDTSELERAVDEVIAENPSEVEAYRGGKTKLQSFFVGQVMRKTRGKANPALVNELLAKKL</sequence>
<evidence type="ECO:0000256" key="11">
    <source>
        <dbReference type="HAMAP-Rule" id="MF_00121"/>
    </source>
</evidence>
<dbReference type="EMBL" id="BLVO01000012">
    <property type="protein sequence ID" value="GFM32897.1"/>
    <property type="molecule type" value="Genomic_DNA"/>
</dbReference>
<protein>
    <recommendedName>
        <fullName evidence="3 11">Aspartyl/glutamyl-tRNA(Asn/Gln) amidotransferase subunit B</fullName>
        <shortName evidence="11">Asp/Glu-ADT subunit B</shortName>
        <ecNumber evidence="11">6.3.5.-</ecNumber>
    </recommendedName>
</protein>
<name>A0A7J0BGN2_9BACT</name>
<keyword evidence="7 11" id="KW-0648">Protein biosynthesis</keyword>
<dbReference type="GO" id="GO:0070681">
    <property type="term" value="P:glutaminyl-tRNAGln biosynthesis via transamidation"/>
    <property type="evidence" value="ECO:0007669"/>
    <property type="project" value="TreeGrafter"/>
</dbReference>
<comment type="catalytic activity">
    <reaction evidence="9 11">
        <text>L-aspartyl-tRNA(Asn) + L-glutamine + ATP + H2O = L-asparaginyl-tRNA(Asn) + L-glutamate + ADP + phosphate + 2 H(+)</text>
        <dbReference type="Rhea" id="RHEA:14513"/>
        <dbReference type="Rhea" id="RHEA-COMP:9674"/>
        <dbReference type="Rhea" id="RHEA-COMP:9677"/>
        <dbReference type="ChEBI" id="CHEBI:15377"/>
        <dbReference type="ChEBI" id="CHEBI:15378"/>
        <dbReference type="ChEBI" id="CHEBI:29985"/>
        <dbReference type="ChEBI" id="CHEBI:30616"/>
        <dbReference type="ChEBI" id="CHEBI:43474"/>
        <dbReference type="ChEBI" id="CHEBI:58359"/>
        <dbReference type="ChEBI" id="CHEBI:78515"/>
        <dbReference type="ChEBI" id="CHEBI:78516"/>
        <dbReference type="ChEBI" id="CHEBI:456216"/>
    </reaction>
</comment>
<keyword evidence="5 11" id="KW-0547">Nucleotide-binding</keyword>
<keyword evidence="14" id="KW-1185">Reference proteome</keyword>
<dbReference type="FunFam" id="1.10.150.380:FF:000001">
    <property type="entry name" value="Aspartyl/glutamyl-tRNA(Asn/Gln) amidotransferase subunit B"/>
    <property type="match status" value="1"/>
</dbReference>
<keyword evidence="13" id="KW-0808">Transferase</keyword>
<evidence type="ECO:0000256" key="4">
    <source>
        <dbReference type="ARBA" id="ARBA00022598"/>
    </source>
</evidence>
<comment type="similarity">
    <text evidence="1 11">Belongs to the GatB/GatE family. GatB subfamily.</text>
</comment>
<dbReference type="NCBIfam" id="NF004014">
    <property type="entry name" value="PRK05477.1-4"/>
    <property type="match status" value="1"/>
</dbReference>
<comment type="catalytic activity">
    <reaction evidence="10 11">
        <text>L-glutamyl-tRNA(Gln) + L-glutamine + ATP + H2O = L-glutaminyl-tRNA(Gln) + L-glutamate + ADP + phosphate + H(+)</text>
        <dbReference type="Rhea" id="RHEA:17521"/>
        <dbReference type="Rhea" id="RHEA-COMP:9681"/>
        <dbReference type="Rhea" id="RHEA-COMP:9684"/>
        <dbReference type="ChEBI" id="CHEBI:15377"/>
        <dbReference type="ChEBI" id="CHEBI:15378"/>
        <dbReference type="ChEBI" id="CHEBI:29985"/>
        <dbReference type="ChEBI" id="CHEBI:30616"/>
        <dbReference type="ChEBI" id="CHEBI:43474"/>
        <dbReference type="ChEBI" id="CHEBI:58359"/>
        <dbReference type="ChEBI" id="CHEBI:78520"/>
        <dbReference type="ChEBI" id="CHEBI:78521"/>
        <dbReference type="ChEBI" id="CHEBI:456216"/>
    </reaction>
</comment>
<keyword evidence="6 11" id="KW-0067">ATP-binding</keyword>
<evidence type="ECO:0000256" key="3">
    <source>
        <dbReference type="ARBA" id="ARBA00016923"/>
    </source>
</evidence>
<dbReference type="InterPro" id="IPR017959">
    <property type="entry name" value="Asn/Gln-tRNA_amidoTrfase_suB/E"/>
</dbReference>
<dbReference type="Proteomes" id="UP000503840">
    <property type="component" value="Unassembled WGS sequence"/>
</dbReference>
<comment type="caution">
    <text evidence="13">The sequence shown here is derived from an EMBL/GenBank/DDBJ whole genome shotgun (WGS) entry which is preliminary data.</text>
</comment>
<dbReference type="NCBIfam" id="NF004012">
    <property type="entry name" value="PRK05477.1-2"/>
    <property type="match status" value="1"/>
</dbReference>
<dbReference type="Gene3D" id="1.10.10.410">
    <property type="match status" value="1"/>
</dbReference>
<dbReference type="PANTHER" id="PTHR11659">
    <property type="entry name" value="GLUTAMYL-TRNA GLN AMIDOTRANSFERASE SUBUNIT B MITOCHONDRIAL AND PROKARYOTIC PET112-RELATED"/>
    <property type="match status" value="1"/>
</dbReference>
<evidence type="ECO:0000256" key="9">
    <source>
        <dbReference type="ARBA" id="ARBA00047380"/>
    </source>
</evidence>
<dbReference type="Gene3D" id="1.10.150.380">
    <property type="entry name" value="GatB domain, N-terminal subdomain"/>
    <property type="match status" value="1"/>
</dbReference>
<evidence type="ECO:0000256" key="8">
    <source>
        <dbReference type="ARBA" id="ARBA00024799"/>
    </source>
</evidence>
<feature type="domain" description="Asn/Gln amidotransferase" evidence="12">
    <location>
        <begin position="328"/>
        <end position="475"/>
    </location>
</feature>
<evidence type="ECO:0000259" key="12">
    <source>
        <dbReference type="SMART" id="SM00845"/>
    </source>
</evidence>
<dbReference type="SUPFAM" id="SSF55931">
    <property type="entry name" value="Glutamine synthetase/guanido kinase"/>
    <property type="match status" value="1"/>
</dbReference>
<proteinExistence type="inferred from homology"/>
<evidence type="ECO:0000256" key="1">
    <source>
        <dbReference type="ARBA" id="ARBA00005306"/>
    </source>
</evidence>
<dbReference type="InterPro" id="IPR018027">
    <property type="entry name" value="Asn/Gln_amidotransferase"/>
</dbReference>
<dbReference type="SUPFAM" id="SSF89095">
    <property type="entry name" value="GatB/YqeY motif"/>
    <property type="match status" value="1"/>
</dbReference>
<accession>A0A7J0BGN2</accession>
<dbReference type="InterPro" id="IPR042114">
    <property type="entry name" value="GatB_C_1"/>
</dbReference>
<dbReference type="InterPro" id="IPR014746">
    <property type="entry name" value="Gln_synth/guanido_kin_cat_dom"/>
</dbReference>
<evidence type="ECO:0000256" key="7">
    <source>
        <dbReference type="ARBA" id="ARBA00022917"/>
    </source>
</evidence>
<dbReference type="InterPro" id="IPR003789">
    <property type="entry name" value="Asn/Gln_tRNA_amidoTrase-B-like"/>
</dbReference>
<dbReference type="InterPro" id="IPR004413">
    <property type="entry name" value="GatB"/>
</dbReference>
<comment type="subunit">
    <text evidence="2 11">Heterotrimer of A, B and C subunits.</text>
</comment>
<evidence type="ECO:0000256" key="5">
    <source>
        <dbReference type="ARBA" id="ARBA00022741"/>
    </source>
</evidence>
<dbReference type="PROSITE" id="PS01234">
    <property type="entry name" value="GATB"/>
    <property type="match status" value="1"/>
</dbReference>
<gene>
    <name evidence="11 13" type="primary">gatB</name>
    <name evidence="13" type="ORF">DSM101010T_12620</name>
</gene>
<dbReference type="GO" id="GO:0005524">
    <property type="term" value="F:ATP binding"/>
    <property type="evidence" value="ECO:0007669"/>
    <property type="project" value="UniProtKB-KW"/>
</dbReference>
<evidence type="ECO:0000256" key="6">
    <source>
        <dbReference type="ARBA" id="ARBA00022840"/>
    </source>
</evidence>
<dbReference type="HAMAP" id="MF_00121">
    <property type="entry name" value="GatB"/>
    <property type="match status" value="1"/>
</dbReference>
<dbReference type="GO" id="GO:0006412">
    <property type="term" value="P:translation"/>
    <property type="evidence" value="ECO:0007669"/>
    <property type="project" value="UniProtKB-UniRule"/>
</dbReference>
<dbReference type="FunFam" id="1.10.10.410:FF:000001">
    <property type="entry name" value="Aspartyl/glutamyl-tRNA(Asn/Gln) amidotransferase subunit B"/>
    <property type="match status" value="1"/>
</dbReference>
<dbReference type="RefSeq" id="WP_174404557.1">
    <property type="nucleotide sequence ID" value="NZ_BLVO01000012.1"/>
</dbReference>
<dbReference type="InterPro" id="IPR017958">
    <property type="entry name" value="Gln-tRNA_amidoTrfase_suB_CS"/>
</dbReference>
<dbReference type="GO" id="GO:0016740">
    <property type="term" value="F:transferase activity"/>
    <property type="evidence" value="ECO:0007669"/>
    <property type="project" value="UniProtKB-KW"/>
</dbReference>
<dbReference type="EC" id="6.3.5.-" evidence="11"/>